<dbReference type="CDD" id="cd05799">
    <property type="entry name" value="PGM2"/>
    <property type="match status" value="1"/>
</dbReference>
<keyword evidence="4" id="KW-0479">Metal-binding</keyword>
<evidence type="ECO:0000256" key="2">
    <source>
        <dbReference type="ARBA" id="ARBA00010231"/>
    </source>
</evidence>
<evidence type="ECO:0000256" key="4">
    <source>
        <dbReference type="ARBA" id="ARBA00022723"/>
    </source>
</evidence>
<dbReference type="InterPro" id="IPR005846">
    <property type="entry name" value="A-D-PHexomutase_a/b/a-III"/>
</dbReference>
<dbReference type="Pfam" id="PF02879">
    <property type="entry name" value="PGM_PMM_II"/>
    <property type="match status" value="1"/>
</dbReference>
<dbReference type="GO" id="GO:0000287">
    <property type="term" value="F:magnesium ion binding"/>
    <property type="evidence" value="ECO:0007669"/>
    <property type="project" value="InterPro"/>
</dbReference>
<comment type="cofactor">
    <cofactor evidence="1">
        <name>Mg(2+)</name>
        <dbReference type="ChEBI" id="CHEBI:18420"/>
    </cofactor>
</comment>
<dbReference type="SUPFAM" id="SSF53738">
    <property type="entry name" value="Phosphoglucomutase, first 3 domains"/>
    <property type="match status" value="3"/>
</dbReference>
<dbReference type="Pfam" id="PF00408">
    <property type="entry name" value="PGM_PMM_IV"/>
    <property type="match status" value="1"/>
</dbReference>
<dbReference type="AlphaFoldDB" id="A0A6J6P2D8"/>
<dbReference type="Gene3D" id="3.30.310.50">
    <property type="entry name" value="Alpha-D-phosphohexomutase, C-terminal domain"/>
    <property type="match status" value="1"/>
</dbReference>
<feature type="domain" description="Alpha-D-phosphohexomutase alpha/beta/alpha" evidence="9">
    <location>
        <begin position="214"/>
        <end position="312"/>
    </location>
</feature>
<evidence type="ECO:0000313" key="11">
    <source>
        <dbReference type="EMBL" id="CAB4690945.1"/>
    </source>
</evidence>
<dbReference type="InterPro" id="IPR005845">
    <property type="entry name" value="A-D-PHexomutase_a/b/a-II"/>
</dbReference>
<feature type="domain" description="Alpha-D-phosphohexomutase alpha/beta/alpha" evidence="8">
    <location>
        <begin position="58"/>
        <end position="192"/>
    </location>
</feature>
<sequence length="559" mass="58474">MPRYRAPMPIPELLDRARAWAAEDPDPLTRSELEQIVAEVAAGADPRDLADRFDGTLEFGTAGLRGALGAGPNRMNRVVVLRAAAGLAAYLHQVAPGGSVVIGYDARHLSDVFARDTAEVMTGAGFDAWTLPRPLPTPLLAYAIQELGAVAGVMVTASHNPPEDNGYKVYLGDGSQIVPPADAEIARRIAEVGAQADIVRGGPGRVLGEDLVDRYLDTAADLVGDGPRDLDIVYTPLHGVGATTVAQVLETAGFAAPRIVAEQEVPDPDFPTVAFPNPEEPGAMDLAVALAGRVGADIVVANDPDADRCAVAVPVDGSWRMLRGDEVGALLADHLLRSGRTGAYATSIVSSTLLQKLATAAGQPYVETLTGFKWIGRVPDLVFGYEEALGYCCDPEHVKDKDGVTALVLLCEIAAAAKADGRGLSDLLDDLARRHGLHATDQVSVRVDDLADISSAMQRLRTHSPSVLGGLAVEHVDDLALGDGGLPPTEGLRYRLADGARVIVRPSGTEPKLKCYLEVVVPVLDGDGIDDGGGVEAARLQAATRLDALGGDIRAAAGI</sequence>
<gene>
    <name evidence="11" type="ORF">UFOPK2579_00406</name>
</gene>
<keyword evidence="6" id="KW-0413">Isomerase</keyword>
<dbReference type="EMBL" id="CAEZXR010000031">
    <property type="protein sequence ID" value="CAB4690945.1"/>
    <property type="molecule type" value="Genomic_DNA"/>
</dbReference>
<proteinExistence type="inferred from homology"/>
<accession>A0A6J6P2D8</accession>
<dbReference type="PRINTS" id="PR00509">
    <property type="entry name" value="PGMPMM"/>
</dbReference>
<evidence type="ECO:0000256" key="1">
    <source>
        <dbReference type="ARBA" id="ARBA00001946"/>
    </source>
</evidence>
<evidence type="ECO:0000256" key="3">
    <source>
        <dbReference type="ARBA" id="ARBA00022553"/>
    </source>
</evidence>
<protein>
    <submittedName>
        <fullName evidence="11">Unannotated protein</fullName>
    </submittedName>
</protein>
<feature type="domain" description="Alpha-D-phosphohexomutase alpha/beta/alpha" evidence="10">
    <location>
        <begin position="324"/>
        <end position="432"/>
    </location>
</feature>
<evidence type="ECO:0000259" key="9">
    <source>
        <dbReference type="Pfam" id="PF02879"/>
    </source>
</evidence>
<organism evidence="11">
    <name type="scientific">freshwater metagenome</name>
    <dbReference type="NCBI Taxonomy" id="449393"/>
    <lineage>
        <taxon>unclassified sequences</taxon>
        <taxon>metagenomes</taxon>
        <taxon>ecological metagenomes</taxon>
    </lineage>
</organism>
<reference evidence="11" key="1">
    <citation type="submission" date="2020-05" db="EMBL/GenBank/DDBJ databases">
        <authorList>
            <person name="Chiriac C."/>
            <person name="Salcher M."/>
            <person name="Ghai R."/>
            <person name="Kavagutti S V."/>
        </authorList>
    </citation>
    <scope>NUCLEOTIDE SEQUENCE</scope>
</reference>
<evidence type="ECO:0000259" key="7">
    <source>
        <dbReference type="Pfam" id="PF00408"/>
    </source>
</evidence>
<dbReference type="InterPro" id="IPR005844">
    <property type="entry name" value="A-D-PHexomutase_a/b/a-I"/>
</dbReference>
<dbReference type="SUPFAM" id="SSF55957">
    <property type="entry name" value="Phosphoglucomutase, C-terminal domain"/>
    <property type="match status" value="1"/>
</dbReference>
<dbReference type="InterPro" id="IPR005841">
    <property type="entry name" value="Alpha-D-phosphohexomutase_SF"/>
</dbReference>
<comment type="similarity">
    <text evidence="2">Belongs to the phosphohexose mutase family.</text>
</comment>
<evidence type="ECO:0000259" key="8">
    <source>
        <dbReference type="Pfam" id="PF02878"/>
    </source>
</evidence>
<dbReference type="PANTHER" id="PTHR45745">
    <property type="entry name" value="PHOSPHOMANNOMUTASE 45A"/>
    <property type="match status" value="1"/>
</dbReference>
<dbReference type="Pfam" id="PF02878">
    <property type="entry name" value="PGM_PMM_I"/>
    <property type="match status" value="1"/>
</dbReference>
<dbReference type="InterPro" id="IPR005843">
    <property type="entry name" value="A-D-PHexomutase_C"/>
</dbReference>
<dbReference type="Gene3D" id="3.40.120.10">
    <property type="entry name" value="Alpha-D-Glucose-1,6-Bisphosphate, subunit A, domain 3"/>
    <property type="match status" value="3"/>
</dbReference>
<evidence type="ECO:0000259" key="10">
    <source>
        <dbReference type="Pfam" id="PF02880"/>
    </source>
</evidence>
<dbReference type="InterPro" id="IPR016066">
    <property type="entry name" value="A-D-PHexomutase_CS"/>
</dbReference>
<evidence type="ECO:0000256" key="6">
    <source>
        <dbReference type="ARBA" id="ARBA00023235"/>
    </source>
</evidence>
<evidence type="ECO:0000256" key="5">
    <source>
        <dbReference type="ARBA" id="ARBA00022842"/>
    </source>
</evidence>
<dbReference type="Pfam" id="PF02880">
    <property type="entry name" value="PGM_PMM_III"/>
    <property type="match status" value="1"/>
</dbReference>
<dbReference type="GO" id="GO:0006166">
    <property type="term" value="P:purine ribonucleoside salvage"/>
    <property type="evidence" value="ECO:0007669"/>
    <property type="project" value="TreeGrafter"/>
</dbReference>
<feature type="domain" description="Alpha-D-phosphohexomutase C-terminal" evidence="7">
    <location>
        <begin position="470"/>
        <end position="519"/>
    </location>
</feature>
<dbReference type="GO" id="GO:0005975">
    <property type="term" value="P:carbohydrate metabolic process"/>
    <property type="evidence" value="ECO:0007669"/>
    <property type="project" value="InterPro"/>
</dbReference>
<dbReference type="InterPro" id="IPR016055">
    <property type="entry name" value="A-D-PHexomutase_a/b/a-I/II/III"/>
</dbReference>
<dbReference type="InterPro" id="IPR036900">
    <property type="entry name" value="A-D-PHexomutase_C_sf"/>
</dbReference>
<keyword evidence="3" id="KW-0597">Phosphoprotein</keyword>
<name>A0A6J6P2D8_9ZZZZ</name>
<dbReference type="GO" id="GO:0008973">
    <property type="term" value="F:phosphopentomutase activity"/>
    <property type="evidence" value="ECO:0007669"/>
    <property type="project" value="TreeGrafter"/>
</dbReference>
<dbReference type="PROSITE" id="PS00710">
    <property type="entry name" value="PGM_PMM"/>
    <property type="match status" value="1"/>
</dbReference>
<keyword evidence="5" id="KW-0460">Magnesium</keyword>
<dbReference type="PANTHER" id="PTHR45745:SF1">
    <property type="entry name" value="PHOSPHOGLUCOMUTASE 2B-RELATED"/>
    <property type="match status" value="1"/>
</dbReference>